<keyword evidence="9" id="KW-0807">Transducer</keyword>
<feature type="transmembrane region" description="Helical" evidence="10">
    <location>
        <begin position="153"/>
        <end position="171"/>
    </location>
</feature>
<evidence type="ECO:0000256" key="3">
    <source>
        <dbReference type="ARBA" id="ARBA00022606"/>
    </source>
</evidence>
<dbReference type="OrthoDB" id="7700178at2759"/>
<name>A0A0L7QU60_9HYME</name>
<keyword evidence="5" id="KW-0552">Olfaction</keyword>
<comment type="subcellular location">
    <subcellularLocation>
        <location evidence="1">Cell membrane</location>
        <topology evidence="1">Multi-pass membrane protein</topology>
    </subcellularLocation>
</comment>
<proteinExistence type="predicted"/>
<evidence type="ECO:0000256" key="8">
    <source>
        <dbReference type="ARBA" id="ARBA00023170"/>
    </source>
</evidence>
<dbReference type="GO" id="GO:0004984">
    <property type="term" value="F:olfactory receptor activity"/>
    <property type="evidence" value="ECO:0007669"/>
    <property type="project" value="InterPro"/>
</dbReference>
<dbReference type="PANTHER" id="PTHR21137:SF35">
    <property type="entry name" value="ODORANT RECEPTOR 19A-RELATED"/>
    <property type="match status" value="1"/>
</dbReference>
<keyword evidence="6 10" id="KW-1133">Transmembrane helix</keyword>
<gene>
    <name evidence="11" type="ORF">WH47_03955</name>
</gene>
<keyword evidence="7 10" id="KW-0472">Membrane</keyword>
<dbReference type="PANTHER" id="PTHR21137">
    <property type="entry name" value="ODORANT RECEPTOR"/>
    <property type="match status" value="1"/>
</dbReference>
<dbReference type="AlphaFoldDB" id="A0A0L7QU60"/>
<feature type="transmembrane region" description="Helical" evidence="10">
    <location>
        <begin position="255"/>
        <end position="274"/>
    </location>
</feature>
<accession>A0A0L7QU60</accession>
<feature type="transmembrane region" description="Helical" evidence="10">
    <location>
        <begin position="191"/>
        <end position="209"/>
    </location>
</feature>
<evidence type="ECO:0000256" key="6">
    <source>
        <dbReference type="ARBA" id="ARBA00022989"/>
    </source>
</evidence>
<keyword evidence="4 10" id="KW-0812">Transmembrane</keyword>
<keyword evidence="2" id="KW-1003">Cell membrane</keyword>
<feature type="transmembrane region" description="Helical" evidence="10">
    <location>
        <begin position="54"/>
        <end position="74"/>
    </location>
</feature>
<dbReference type="InterPro" id="IPR004117">
    <property type="entry name" value="7tm6_olfct_rcpt"/>
</dbReference>
<feature type="transmembrane region" description="Helical" evidence="10">
    <location>
        <begin position="6"/>
        <end position="28"/>
    </location>
</feature>
<keyword evidence="8" id="KW-0675">Receptor</keyword>
<dbReference type="GO" id="GO:0005549">
    <property type="term" value="F:odorant binding"/>
    <property type="evidence" value="ECO:0007669"/>
    <property type="project" value="InterPro"/>
</dbReference>
<organism evidence="11 12">
    <name type="scientific">Habropoda laboriosa</name>
    <dbReference type="NCBI Taxonomy" id="597456"/>
    <lineage>
        <taxon>Eukaryota</taxon>
        <taxon>Metazoa</taxon>
        <taxon>Ecdysozoa</taxon>
        <taxon>Arthropoda</taxon>
        <taxon>Hexapoda</taxon>
        <taxon>Insecta</taxon>
        <taxon>Pterygota</taxon>
        <taxon>Neoptera</taxon>
        <taxon>Endopterygota</taxon>
        <taxon>Hymenoptera</taxon>
        <taxon>Apocrita</taxon>
        <taxon>Aculeata</taxon>
        <taxon>Apoidea</taxon>
        <taxon>Anthophila</taxon>
        <taxon>Apidae</taxon>
        <taxon>Habropoda</taxon>
    </lineage>
</organism>
<evidence type="ECO:0000256" key="4">
    <source>
        <dbReference type="ARBA" id="ARBA00022692"/>
    </source>
</evidence>
<keyword evidence="3" id="KW-0716">Sensory transduction</keyword>
<sequence>KFLLHFSIVYVCISATMYFTLSIAVVIFEELNKNRTEPRQTLYPVEYHIDSEKYFYLITAHCYASTVLLLLQTVVHDTMYIVLVQHGCALFAVTGQVYCLKGAHCLDSKGLLKDDDFEQYKNRCYTLSEQKKIYQRLVLGIKEHKRAIEYTKLLHAVFSECLFIVLMLNIISLSINGVQALINLHEIQTSIRLILWEIGLFIHLFWLCLPGQRLTDFSERVYYDVLNCLWYTFYSISHVLYRFLIMNTLKPCELIALKIIPLNMETFLSVYIIMNHRISLLTH</sequence>
<feature type="transmembrane region" description="Helical" evidence="10">
    <location>
        <begin position="221"/>
        <end position="243"/>
    </location>
</feature>
<dbReference type="STRING" id="597456.A0A0L7QU60"/>
<dbReference type="GO" id="GO:0005886">
    <property type="term" value="C:plasma membrane"/>
    <property type="evidence" value="ECO:0007669"/>
    <property type="project" value="UniProtKB-SubCell"/>
</dbReference>
<evidence type="ECO:0000256" key="10">
    <source>
        <dbReference type="SAM" id="Phobius"/>
    </source>
</evidence>
<dbReference type="Proteomes" id="UP000053825">
    <property type="component" value="Unassembled WGS sequence"/>
</dbReference>
<feature type="non-terminal residue" evidence="11">
    <location>
        <position position="1"/>
    </location>
</feature>
<evidence type="ECO:0000256" key="1">
    <source>
        <dbReference type="ARBA" id="ARBA00004651"/>
    </source>
</evidence>
<evidence type="ECO:0000313" key="11">
    <source>
        <dbReference type="EMBL" id="KOC62197.1"/>
    </source>
</evidence>
<dbReference type="EMBL" id="KQ414735">
    <property type="protein sequence ID" value="KOC62197.1"/>
    <property type="molecule type" value="Genomic_DNA"/>
</dbReference>
<evidence type="ECO:0000256" key="7">
    <source>
        <dbReference type="ARBA" id="ARBA00023136"/>
    </source>
</evidence>
<dbReference type="GO" id="GO:0007165">
    <property type="term" value="P:signal transduction"/>
    <property type="evidence" value="ECO:0007669"/>
    <property type="project" value="UniProtKB-KW"/>
</dbReference>
<evidence type="ECO:0000313" key="12">
    <source>
        <dbReference type="Proteomes" id="UP000053825"/>
    </source>
</evidence>
<reference evidence="11 12" key="1">
    <citation type="submission" date="2015-07" db="EMBL/GenBank/DDBJ databases">
        <title>The genome of Habropoda laboriosa.</title>
        <authorList>
            <person name="Pan H."/>
            <person name="Kapheim K."/>
        </authorList>
    </citation>
    <scope>NUCLEOTIDE SEQUENCE [LARGE SCALE GENOMIC DNA]</scope>
    <source>
        <strain evidence="11">0110345459</strain>
    </source>
</reference>
<evidence type="ECO:0000256" key="2">
    <source>
        <dbReference type="ARBA" id="ARBA00022475"/>
    </source>
</evidence>
<keyword evidence="12" id="KW-1185">Reference proteome</keyword>
<evidence type="ECO:0000256" key="9">
    <source>
        <dbReference type="ARBA" id="ARBA00023224"/>
    </source>
</evidence>
<feature type="transmembrane region" description="Helical" evidence="10">
    <location>
        <begin position="80"/>
        <end position="100"/>
    </location>
</feature>
<dbReference type="Pfam" id="PF02949">
    <property type="entry name" value="7tm_6"/>
    <property type="match status" value="1"/>
</dbReference>
<evidence type="ECO:0000256" key="5">
    <source>
        <dbReference type="ARBA" id="ARBA00022725"/>
    </source>
</evidence>
<protein>
    <submittedName>
        <fullName evidence="11">Uncharacterized protein</fullName>
    </submittedName>
</protein>